<sequence>MITVLLAIVITGLIFAHFGGFSTGECADIDEFAKYAEKITYDELPGIDVPESTRIVALGEATHGNKEFQELKKLVFQDMVENKGIRAFALEADTGCCEAINRYIHGGEGTLEEATETLGFTIYRTDEMEDLISWMRSYNETAQEGQDLRFYGFDMQDYEYEYRYVLEALTKSGISTTKLEKLMDGAEYSDEFSREDREKIFSEVRDLLLENNDQMAAHYADVLIQNRKLFDAYENDPSGSNGMRDILMAENAMWILNHEEQLGNNMIFICGHNGHMEQFGTYVGGKDKVMGNILADKIGSDAYFSIGTDFYKTTCNVPQKEKRRTTFTAYSHDPLAKAAYKNGYDMCLLDFSKVPDDSSIATLVNGYILLGSLDERPVGGLNGIIMRAIPYAYRQWRNPSETYDAMIFVSKAHPTKSRPKTGDTL</sequence>
<dbReference type="GO" id="GO:0046677">
    <property type="term" value="P:response to antibiotic"/>
    <property type="evidence" value="ECO:0007669"/>
    <property type="project" value="InterPro"/>
</dbReference>
<protein>
    <submittedName>
        <fullName evidence="1">Erythromycin esterase</fullName>
    </submittedName>
</protein>
<dbReference type="InterPro" id="IPR007815">
    <property type="entry name" value="Emycin_Estase"/>
</dbReference>
<dbReference type="Pfam" id="PF05139">
    <property type="entry name" value="Erythro_esteras"/>
    <property type="match status" value="1"/>
</dbReference>
<organism evidence="1 2">
    <name type="scientific">Butyrivibrio proteoclasticus</name>
    <dbReference type="NCBI Taxonomy" id="43305"/>
    <lineage>
        <taxon>Bacteria</taxon>
        <taxon>Bacillati</taxon>
        <taxon>Bacillota</taxon>
        <taxon>Clostridia</taxon>
        <taxon>Lachnospirales</taxon>
        <taxon>Lachnospiraceae</taxon>
        <taxon>Butyrivibrio</taxon>
    </lineage>
</organism>
<gene>
    <name evidence="1" type="ORF">SAMN04487928_10518</name>
</gene>
<reference evidence="2" key="1">
    <citation type="submission" date="2016-10" db="EMBL/GenBank/DDBJ databases">
        <authorList>
            <person name="Varghese N."/>
            <person name="Submissions S."/>
        </authorList>
    </citation>
    <scope>NUCLEOTIDE SEQUENCE [LARGE SCALE GENOMIC DNA]</scope>
    <source>
        <strain evidence="2">P18</strain>
    </source>
</reference>
<dbReference type="Gene3D" id="1.20.1440.30">
    <property type="entry name" value="Biosynthetic Protein domain"/>
    <property type="match status" value="1"/>
</dbReference>
<dbReference type="InterPro" id="IPR052036">
    <property type="entry name" value="Hydrolase/PRTase-associated"/>
</dbReference>
<dbReference type="SUPFAM" id="SSF159501">
    <property type="entry name" value="EreA/ChaN-like"/>
    <property type="match status" value="1"/>
</dbReference>
<dbReference type="CDD" id="cd14728">
    <property type="entry name" value="Ere-like"/>
    <property type="match status" value="1"/>
</dbReference>
<dbReference type="Proteomes" id="UP000182624">
    <property type="component" value="Unassembled WGS sequence"/>
</dbReference>
<evidence type="ECO:0000313" key="2">
    <source>
        <dbReference type="Proteomes" id="UP000182624"/>
    </source>
</evidence>
<keyword evidence="2" id="KW-1185">Reference proteome</keyword>
<proteinExistence type="predicted"/>
<dbReference type="Gene3D" id="3.40.1660.10">
    <property type="entry name" value="EreA-like (biosynthetic domain)"/>
    <property type="match status" value="1"/>
</dbReference>
<dbReference type="RefSeq" id="WP_242949336.1">
    <property type="nucleotide sequence ID" value="NZ_FOXO01000005.1"/>
</dbReference>
<dbReference type="Gene3D" id="3.30.1870.10">
    <property type="entry name" value="EreA-like, domain 2"/>
    <property type="match status" value="1"/>
</dbReference>
<accession>A0A1I5RXU7</accession>
<name>A0A1I5RXU7_9FIRM</name>
<dbReference type="EMBL" id="FOXO01000005">
    <property type="protein sequence ID" value="SFP63273.1"/>
    <property type="molecule type" value="Genomic_DNA"/>
</dbReference>
<dbReference type="PANTHER" id="PTHR31299:SF0">
    <property type="entry name" value="ESTERASE, PUTATIVE (AFU_ORTHOLOGUE AFUA_1G05850)-RELATED"/>
    <property type="match status" value="1"/>
</dbReference>
<dbReference type="PANTHER" id="PTHR31299">
    <property type="entry name" value="ESTERASE, PUTATIVE (AFU_ORTHOLOGUE AFUA_1G05850)-RELATED"/>
    <property type="match status" value="1"/>
</dbReference>
<evidence type="ECO:0000313" key="1">
    <source>
        <dbReference type="EMBL" id="SFP63273.1"/>
    </source>
</evidence>
<dbReference type="AlphaFoldDB" id="A0A1I5RXU7"/>